<accession>A0A4D6LY48</accession>
<protein>
    <submittedName>
        <fullName evidence="2">Uncharacterized protein</fullName>
    </submittedName>
</protein>
<evidence type="ECO:0000313" key="3">
    <source>
        <dbReference type="Proteomes" id="UP000501690"/>
    </source>
</evidence>
<gene>
    <name evidence="2" type="ORF">DEO72_LG5g1488</name>
</gene>
<sequence>MKHPGNITGSRLGGTPLAWARCSLAQEAKLVAWATFRAKVLGELPVSSRLGETDSLGLNHTSSNQRKHRPKRLETKNSNFPYLEKLSEDPYYVTTSTAAPRMHYRAALRVGQNQTGVVSQDSYNRSRKGYKMELPRTRKSLTWSDETSWLT</sequence>
<evidence type="ECO:0000256" key="1">
    <source>
        <dbReference type="SAM" id="MobiDB-lite"/>
    </source>
</evidence>
<keyword evidence="3" id="KW-1185">Reference proteome</keyword>
<reference evidence="2 3" key="1">
    <citation type="submission" date="2019-04" db="EMBL/GenBank/DDBJ databases">
        <title>An improved genome assembly and genetic linkage map for asparagus bean, Vigna unguiculata ssp. sesquipedialis.</title>
        <authorList>
            <person name="Xia Q."/>
            <person name="Zhang R."/>
            <person name="Dong Y."/>
        </authorList>
    </citation>
    <scope>NUCLEOTIDE SEQUENCE [LARGE SCALE GENOMIC DNA]</scope>
    <source>
        <tissue evidence="2">Leaf</tissue>
    </source>
</reference>
<dbReference type="Proteomes" id="UP000501690">
    <property type="component" value="Linkage Group LG5"/>
</dbReference>
<dbReference type="AlphaFoldDB" id="A0A4D6LY48"/>
<name>A0A4D6LY48_VIGUN</name>
<feature type="region of interest" description="Disordered" evidence="1">
    <location>
        <begin position="51"/>
        <end position="80"/>
    </location>
</feature>
<proteinExistence type="predicted"/>
<dbReference type="EMBL" id="CP039349">
    <property type="protein sequence ID" value="QCD93413.1"/>
    <property type="molecule type" value="Genomic_DNA"/>
</dbReference>
<organism evidence="2 3">
    <name type="scientific">Vigna unguiculata</name>
    <name type="common">Cowpea</name>
    <dbReference type="NCBI Taxonomy" id="3917"/>
    <lineage>
        <taxon>Eukaryota</taxon>
        <taxon>Viridiplantae</taxon>
        <taxon>Streptophyta</taxon>
        <taxon>Embryophyta</taxon>
        <taxon>Tracheophyta</taxon>
        <taxon>Spermatophyta</taxon>
        <taxon>Magnoliopsida</taxon>
        <taxon>eudicotyledons</taxon>
        <taxon>Gunneridae</taxon>
        <taxon>Pentapetalae</taxon>
        <taxon>rosids</taxon>
        <taxon>fabids</taxon>
        <taxon>Fabales</taxon>
        <taxon>Fabaceae</taxon>
        <taxon>Papilionoideae</taxon>
        <taxon>50 kb inversion clade</taxon>
        <taxon>NPAAA clade</taxon>
        <taxon>indigoferoid/millettioid clade</taxon>
        <taxon>Phaseoleae</taxon>
        <taxon>Vigna</taxon>
    </lineage>
</organism>
<evidence type="ECO:0000313" key="2">
    <source>
        <dbReference type="EMBL" id="QCD93413.1"/>
    </source>
</evidence>